<reference evidence="1 2" key="1">
    <citation type="submission" date="2018-06" db="EMBL/GenBank/DDBJ databases">
        <authorList>
            <consortium name="Pathogen Informatics"/>
            <person name="Doyle S."/>
        </authorList>
    </citation>
    <scope>NUCLEOTIDE SEQUENCE [LARGE SCALE GENOMIC DNA]</scope>
    <source>
        <strain evidence="1 2">NCTC13043</strain>
    </source>
</reference>
<sequence length="854" mass="101470">MNPIKVNQDKSICEHDQLKAAYALNLCTVSVSQIVDYKDLNVLEQEYELILNNLNLHNMPKDQALLHILRQILDTVTFFRIYEGDKMMLEKKYQQKIKNAIWNAIPSFTLVAFGDPYTFAMSMIASVGMGYMNYRKEKANTLTEREEQEWTLQRSAIEQFNALRRELFDTAWRLSDSYEFDDKYRLTESQISQYNSILMDSIPLRKYERLNSIKDNFEAYPPFWYYLANAAMDVVNVYKNETAFGDNISAINKYTQLAEQNYQKYLDKDIDLLRNNYIRSACDLEYAALLLDSLPRIEENEKKLRLCEINYLIDDAIKHCGSKLDILQIASIYYLKINKAEEATKHLRKLVIENYNTKTNSQLLSFIYLQETVFDTNKFRPNTLKYKELVQFTDRTNLIPWVDSEKELTKEHLRNINELFLNNQKNKLYSYFEAIVNTIFHKEIISYNKELYNRHNMVDVDDAFFEDTIDARKERDEEYKKLYSREDEWKRFISELSGNTIRISLDEHINRLLRKLNKLTQVAFNLDLESKIDPMSIKKAFTGKNILDIELKKEIKSIGEIRKQERGKSLSTYQDLLPNENDLNKSSYTEESIIHQITYLEDKIKKYEFDLKDYEELSNISLTKIMKHFVDNFVDKFKINVIGLKNKYSDLINIEDNFINFCKSENLPSLEYLCSQGYNNRNIPEEYKILDLFSCFEDGKNIEEQIRIENNLKALFKSYEEKGTLFKENKDGLTFTTDECFINNHLNTIPNNDATTIRNKGRVLAYFHDQKEWYERHVDVFFMKKDIYFRLDAKMSTSKLTFIPYNKIEFDRIKKVLKYKNEIFYQSSQINLEVLYQLIAESRSIASEFKDRKI</sequence>
<dbReference type="AlphaFoldDB" id="A0A379EXT8"/>
<evidence type="ECO:0000313" key="2">
    <source>
        <dbReference type="Proteomes" id="UP000254235"/>
    </source>
</evidence>
<protein>
    <submittedName>
        <fullName evidence="1">Uncharacterized protein</fullName>
    </submittedName>
</protein>
<dbReference type="Proteomes" id="UP000254235">
    <property type="component" value="Unassembled WGS sequence"/>
</dbReference>
<dbReference type="EMBL" id="UGTP01000001">
    <property type="protein sequence ID" value="SUC11196.1"/>
    <property type="molecule type" value="Genomic_DNA"/>
</dbReference>
<dbReference type="RefSeq" id="WP_115082605.1">
    <property type="nucleotide sequence ID" value="NZ_UGTP01000001.1"/>
</dbReference>
<gene>
    <name evidence="1" type="ORF">NCTC13043_00038</name>
</gene>
<evidence type="ECO:0000313" key="1">
    <source>
        <dbReference type="EMBL" id="SUC11196.1"/>
    </source>
</evidence>
<accession>A0A379EXT8</accession>
<dbReference type="OrthoDB" id="2015215at2"/>
<name>A0A379EXT8_9BACT</name>
<organism evidence="1 2">
    <name type="scientific">Prevotella pallens</name>
    <dbReference type="NCBI Taxonomy" id="60133"/>
    <lineage>
        <taxon>Bacteria</taxon>
        <taxon>Pseudomonadati</taxon>
        <taxon>Bacteroidota</taxon>
        <taxon>Bacteroidia</taxon>
        <taxon>Bacteroidales</taxon>
        <taxon>Prevotellaceae</taxon>
        <taxon>Prevotella</taxon>
    </lineage>
</organism>
<proteinExistence type="predicted"/>
<dbReference type="GeneID" id="78569788"/>